<keyword evidence="2" id="KW-1003">Cell membrane</keyword>
<reference evidence="10" key="4">
    <citation type="submission" date="2016-10" db="EMBL/GenBank/DDBJ databases">
        <authorList>
            <person name="Varghese N."/>
        </authorList>
    </citation>
    <scope>NUCLEOTIDE SEQUENCE [LARGE SCALE GENOMIC DNA]</scope>
    <source>
        <strain evidence="10">DSM 16632</strain>
    </source>
</reference>
<reference evidence="7 9" key="1">
    <citation type="journal article" date="2016" name="Genome Announc.">
        <title>Draft Genome Sequence of the Rumen Methanogen Methanobrevibacter olleyae YLM1.</title>
        <authorList>
            <person name="Kelly W.J."/>
            <person name="Li D."/>
            <person name="Lambie S.C."/>
            <person name="Cox F."/>
            <person name="Attwood G.T."/>
            <person name="Altermann E."/>
            <person name="Leahy S.C."/>
        </authorList>
    </citation>
    <scope>NUCLEOTIDE SEQUENCE [LARGE SCALE GENOMIC DNA]</scope>
    <source>
        <strain evidence="7 9">YLM1</strain>
    </source>
</reference>
<evidence type="ECO:0000313" key="8">
    <source>
        <dbReference type="EMBL" id="SFL48992.1"/>
    </source>
</evidence>
<dbReference type="InterPro" id="IPR051611">
    <property type="entry name" value="ECF_transporter_component"/>
</dbReference>
<evidence type="ECO:0000313" key="7">
    <source>
        <dbReference type="EMBL" id="AMK15385.1"/>
    </source>
</evidence>
<dbReference type="STRING" id="294671.YLM1_0828"/>
<dbReference type="Pfam" id="PF02361">
    <property type="entry name" value="CbiQ"/>
    <property type="match status" value="1"/>
</dbReference>
<dbReference type="Proteomes" id="UP000183442">
    <property type="component" value="Unassembled WGS sequence"/>
</dbReference>
<reference evidence="8" key="3">
    <citation type="submission" date="2016-10" db="EMBL/GenBank/DDBJ databases">
        <authorList>
            <person name="de Groot N.N."/>
        </authorList>
    </citation>
    <scope>NUCLEOTIDE SEQUENCE [LARGE SCALE GENOMIC DNA]</scope>
    <source>
        <strain evidence="8">DSM 16632</strain>
    </source>
</reference>
<dbReference type="InterPro" id="IPR003339">
    <property type="entry name" value="ABC/ECF_trnsptr_transmembrane"/>
</dbReference>
<dbReference type="PATRIC" id="fig|294671.3.peg.866"/>
<keyword evidence="3 6" id="KW-0812">Transmembrane</keyword>
<evidence type="ECO:0000256" key="5">
    <source>
        <dbReference type="ARBA" id="ARBA00023136"/>
    </source>
</evidence>
<dbReference type="EMBL" id="CP014265">
    <property type="protein sequence ID" value="AMK15385.1"/>
    <property type="molecule type" value="Genomic_DNA"/>
</dbReference>
<evidence type="ECO:0000256" key="3">
    <source>
        <dbReference type="ARBA" id="ARBA00022692"/>
    </source>
</evidence>
<gene>
    <name evidence="8" type="ORF">SAMN02910297_01032</name>
    <name evidence="7" type="ORF">YLM1_0828</name>
</gene>
<dbReference type="GO" id="GO:0005886">
    <property type="term" value="C:plasma membrane"/>
    <property type="evidence" value="ECO:0007669"/>
    <property type="project" value="UniProtKB-ARBA"/>
</dbReference>
<dbReference type="PANTHER" id="PTHR34857">
    <property type="entry name" value="SLL0384 PROTEIN"/>
    <property type="match status" value="1"/>
</dbReference>
<dbReference type="PANTHER" id="PTHR34857:SF2">
    <property type="entry name" value="SLL0384 PROTEIN"/>
    <property type="match status" value="1"/>
</dbReference>
<feature type="transmembrane region" description="Helical" evidence="6">
    <location>
        <begin position="219"/>
        <end position="237"/>
    </location>
</feature>
<sequence>MELKLDNQNRFNIDPRTKIIILIILSFMVFNDAPLYISGILVLIPFFCLFFSKHEKSALIYIIIYLIAKYLQIYLLPSSKGISSILIVSFTYSATRMLPILMMGYYTISTTKVSEFIASMEKSNIPKDINIPISVIFRYIPSVCEEIKSITNAMKMRGFGLTFKSLQNPLKLIEFYMIPILISAVKTSDELSAASLTRGLSNPKKRTHLVSVKFNKLDYLLIAITVIGFIVYIFYFIGGH</sequence>
<dbReference type="CDD" id="cd16914">
    <property type="entry name" value="EcfT"/>
    <property type="match status" value="1"/>
</dbReference>
<evidence type="ECO:0000256" key="4">
    <source>
        <dbReference type="ARBA" id="ARBA00022989"/>
    </source>
</evidence>
<accession>A0A126R172</accession>
<evidence type="ECO:0000256" key="1">
    <source>
        <dbReference type="ARBA" id="ARBA00004141"/>
    </source>
</evidence>
<name>A0A126R172_METOL</name>
<dbReference type="KEGG" id="mol:YLM1_0828"/>
<organism evidence="7 9">
    <name type="scientific">Methanobrevibacter olleyae</name>
    <dbReference type="NCBI Taxonomy" id="294671"/>
    <lineage>
        <taxon>Archaea</taxon>
        <taxon>Methanobacteriati</taxon>
        <taxon>Methanobacteriota</taxon>
        <taxon>Methanomada group</taxon>
        <taxon>Methanobacteria</taxon>
        <taxon>Methanobacteriales</taxon>
        <taxon>Methanobacteriaceae</taxon>
        <taxon>Methanobrevibacter</taxon>
    </lineage>
</organism>
<keyword evidence="4 6" id="KW-1133">Transmembrane helix</keyword>
<reference evidence="9" key="2">
    <citation type="submission" date="2016-02" db="EMBL/GenBank/DDBJ databases">
        <title>The draft genome sequence of the rumen methanogen Methanobrevibacter olleyae YLM1.</title>
        <authorList>
            <consortium name="New Zealand Agricultural Greenhouse Gas Research Centre/Pastoral Greenhouse Gas Research Consortium"/>
            <person name="Kelly W.J."/>
            <person name="Li D."/>
            <person name="Lambie S.C."/>
            <person name="Attwood G.T."/>
            <person name="Altermann E."/>
            <person name="Leahy S.C."/>
        </authorList>
    </citation>
    <scope>NUCLEOTIDE SEQUENCE [LARGE SCALE GENOMIC DNA]</scope>
    <source>
        <strain evidence="9">YLM1</strain>
    </source>
</reference>
<dbReference type="Proteomes" id="UP000066376">
    <property type="component" value="Chromosome"/>
</dbReference>
<evidence type="ECO:0000313" key="10">
    <source>
        <dbReference type="Proteomes" id="UP000183442"/>
    </source>
</evidence>
<feature type="transmembrane region" description="Helical" evidence="6">
    <location>
        <begin position="20"/>
        <end position="51"/>
    </location>
</feature>
<keyword evidence="5 6" id="KW-0472">Membrane</keyword>
<dbReference type="GeneID" id="28489125"/>
<evidence type="ECO:0000256" key="2">
    <source>
        <dbReference type="ARBA" id="ARBA00022475"/>
    </source>
</evidence>
<comment type="subcellular location">
    <subcellularLocation>
        <location evidence="1">Membrane</location>
        <topology evidence="1">Multi-pass membrane protein</topology>
    </subcellularLocation>
</comment>
<protein>
    <submittedName>
        <fullName evidence="7">ABC transporter permease protein</fullName>
    </submittedName>
    <submittedName>
        <fullName evidence="8">Energy-coupling factor transport system permease protein</fullName>
    </submittedName>
</protein>
<proteinExistence type="predicted"/>
<feature type="transmembrane region" description="Helical" evidence="6">
    <location>
        <begin position="82"/>
        <end position="106"/>
    </location>
</feature>
<dbReference type="AlphaFoldDB" id="A0A126R172"/>
<dbReference type="RefSeq" id="WP_067146595.1">
    <property type="nucleotide sequence ID" value="NZ_CP014265.1"/>
</dbReference>
<evidence type="ECO:0000313" key="9">
    <source>
        <dbReference type="Proteomes" id="UP000066376"/>
    </source>
</evidence>
<keyword evidence="9" id="KW-1185">Reference proteome</keyword>
<dbReference type="OrthoDB" id="76444at2157"/>
<feature type="transmembrane region" description="Helical" evidence="6">
    <location>
        <begin position="58"/>
        <end position="76"/>
    </location>
</feature>
<dbReference type="EMBL" id="FOTL01000014">
    <property type="protein sequence ID" value="SFL48992.1"/>
    <property type="molecule type" value="Genomic_DNA"/>
</dbReference>
<evidence type="ECO:0000256" key="6">
    <source>
        <dbReference type="SAM" id="Phobius"/>
    </source>
</evidence>